<organism evidence="1">
    <name type="scientific">Anguilla anguilla</name>
    <name type="common">European freshwater eel</name>
    <name type="synonym">Muraena anguilla</name>
    <dbReference type="NCBI Taxonomy" id="7936"/>
    <lineage>
        <taxon>Eukaryota</taxon>
        <taxon>Metazoa</taxon>
        <taxon>Chordata</taxon>
        <taxon>Craniata</taxon>
        <taxon>Vertebrata</taxon>
        <taxon>Euteleostomi</taxon>
        <taxon>Actinopterygii</taxon>
        <taxon>Neopterygii</taxon>
        <taxon>Teleostei</taxon>
        <taxon>Anguilliformes</taxon>
        <taxon>Anguillidae</taxon>
        <taxon>Anguilla</taxon>
    </lineage>
</organism>
<proteinExistence type="predicted"/>
<reference evidence="1" key="1">
    <citation type="submission" date="2014-11" db="EMBL/GenBank/DDBJ databases">
        <authorList>
            <person name="Amaro Gonzalez C."/>
        </authorList>
    </citation>
    <scope>NUCLEOTIDE SEQUENCE</scope>
</reference>
<protein>
    <submittedName>
        <fullName evidence="1">Uncharacterized protein</fullName>
    </submittedName>
</protein>
<evidence type="ECO:0000313" key="1">
    <source>
        <dbReference type="EMBL" id="JAH58443.1"/>
    </source>
</evidence>
<dbReference type="AlphaFoldDB" id="A0A0E9U0D3"/>
<reference evidence="1" key="2">
    <citation type="journal article" date="2015" name="Fish Shellfish Immunol.">
        <title>Early steps in the European eel (Anguilla anguilla)-Vibrio vulnificus interaction in the gills: Role of the RtxA13 toxin.</title>
        <authorList>
            <person name="Callol A."/>
            <person name="Pajuelo D."/>
            <person name="Ebbesson L."/>
            <person name="Teles M."/>
            <person name="MacKenzie S."/>
            <person name="Amaro C."/>
        </authorList>
    </citation>
    <scope>NUCLEOTIDE SEQUENCE</scope>
</reference>
<sequence length="28" mass="3324">MCDKVKNSMAQVYFLYVGQCWHILNKCT</sequence>
<dbReference type="EMBL" id="GBXM01050134">
    <property type="protein sequence ID" value="JAH58443.1"/>
    <property type="molecule type" value="Transcribed_RNA"/>
</dbReference>
<accession>A0A0E9U0D3</accession>
<name>A0A0E9U0D3_ANGAN</name>